<gene>
    <name evidence="2" type="ORF">VVR64_02460</name>
</gene>
<organism evidence="2 3">
    <name type="scientific">Corynebacterium xerosis</name>
    <dbReference type="NCBI Taxonomy" id="1725"/>
    <lineage>
        <taxon>Bacteria</taxon>
        <taxon>Bacillati</taxon>
        <taxon>Actinomycetota</taxon>
        <taxon>Actinomycetes</taxon>
        <taxon>Mycobacteriales</taxon>
        <taxon>Corynebacteriaceae</taxon>
        <taxon>Corynebacterium</taxon>
    </lineage>
</organism>
<dbReference type="CDD" id="cd07987">
    <property type="entry name" value="LPLAT_MGAT-like"/>
    <property type="match status" value="1"/>
</dbReference>
<dbReference type="EMBL" id="JAYWMA010000002">
    <property type="protein sequence ID" value="MEX3527935.1"/>
    <property type="molecule type" value="Genomic_DNA"/>
</dbReference>
<reference evidence="2 3" key="1">
    <citation type="journal article" date="2024" name="Fungal Genet. Biol.">
        <title>The porcine skin microbiome exhibits broad fungal antagonism.</title>
        <authorList>
            <person name="De La Cruz K.F."/>
            <person name="Townsend E.C."/>
            <person name="Alex Cheong J.Z."/>
            <person name="Salamzade R."/>
            <person name="Liu A."/>
            <person name="Sandstrom S."/>
            <person name="Davila E."/>
            <person name="Huang L."/>
            <person name="Xu K.H."/>
            <person name="Wu S.Y."/>
            <person name="Meudt J.J."/>
            <person name="Shanmuganayagam D."/>
            <person name="Gibson A.L.F."/>
            <person name="Kalan L.R."/>
        </authorList>
    </citation>
    <scope>NUCLEOTIDE SEQUENCE [LARGE SCALE GENOMIC DNA]</scope>
    <source>
        <strain evidence="2 3">LK2569</strain>
    </source>
</reference>
<evidence type="ECO:0000313" key="2">
    <source>
        <dbReference type="EMBL" id="MEX3527935.1"/>
    </source>
</evidence>
<dbReference type="PANTHER" id="PTHR22753">
    <property type="entry name" value="TRANSMEMBRANE PROTEIN 68"/>
    <property type="match status" value="1"/>
</dbReference>
<evidence type="ECO:0000259" key="1">
    <source>
        <dbReference type="SMART" id="SM00563"/>
    </source>
</evidence>
<sequence length="350" mass="37001">MIPDPDLAFVEETWFPALAPLHDHWFRVELHGGDRIPADGPAMIVANHSGNLPADAIMAQLSLHRASGRLLRLLAGDVAFSLPVVSDLAVKVGAVRASRDAAANLLGAGEMVGVFPEGYRGLGKPYTQRYQLQAFGRGGFAATALRHGAPIVPVAITGAEEIYPQLGSVLRGSALLGAEGMNASNIGRAEGAAPIDEALESLVWGMADVFAEGASTPLRDLPGWALGAEGAAERKALVELMRDVVLSIARGLGIPYIPTTPFFPWLGAVGAVPLPSKWRIDVLDPIDPREWAEGYRGEFMEAPGPGSGAVPSPASLDDDPVSILGLSAEVKGRIQSQLLRNLRNRKSAFY</sequence>
<comment type="caution">
    <text evidence="2">The sequence shown here is derived from an EMBL/GenBank/DDBJ whole genome shotgun (WGS) entry which is preliminary data.</text>
</comment>
<dbReference type="SMART" id="SM00563">
    <property type="entry name" value="PlsC"/>
    <property type="match status" value="1"/>
</dbReference>
<dbReference type="SUPFAM" id="SSF69593">
    <property type="entry name" value="Glycerol-3-phosphate (1)-acyltransferase"/>
    <property type="match status" value="1"/>
</dbReference>
<dbReference type="InterPro" id="IPR002123">
    <property type="entry name" value="Plipid/glycerol_acylTrfase"/>
</dbReference>
<dbReference type="Pfam" id="PF01553">
    <property type="entry name" value="Acyltransferase"/>
    <property type="match status" value="1"/>
</dbReference>
<dbReference type="Proteomes" id="UP001558353">
    <property type="component" value="Unassembled WGS sequence"/>
</dbReference>
<keyword evidence="3" id="KW-1185">Reference proteome</keyword>
<feature type="domain" description="Phospholipid/glycerol acyltransferase" evidence="1">
    <location>
        <begin position="42"/>
        <end position="159"/>
    </location>
</feature>
<dbReference type="RefSeq" id="WP_205908661.1">
    <property type="nucleotide sequence ID" value="NZ_JABAGA010000002.1"/>
</dbReference>
<dbReference type="PANTHER" id="PTHR22753:SF14">
    <property type="entry name" value="MONOACYLGLYCEROL_DIACYLGLYCEROL O-ACYLTRANSFERASE"/>
    <property type="match status" value="1"/>
</dbReference>
<name>A0ABV3UTG2_9CORY</name>
<dbReference type="GO" id="GO:0016746">
    <property type="term" value="F:acyltransferase activity"/>
    <property type="evidence" value="ECO:0007669"/>
    <property type="project" value="UniProtKB-KW"/>
</dbReference>
<keyword evidence="2" id="KW-0808">Transferase</keyword>
<evidence type="ECO:0000313" key="3">
    <source>
        <dbReference type="Proteomes" id="UP001558353"/>
    </source>
</evidence>
<keyword evidence="2" id="KW-0012">Acyltransferase</keyword>
<proteinExistence type="predicted"/>
<protein>
    <submittedName>
        <fullName evidence="2">Lysophospholipid acyltransferase family protein</fullName>
    </submittedName>
</protein>
<accession>A0ABV3UTG2</accession>